<dbReference type="AlphaFoldDB" id="A0A2D0N546"/>
<reference evidence="1 2" key="1">
    <citation type="submission" date="2017-10" db="EMBL/GenBank/DDBJ databases">
        <title>The draft genome sequence of Lewinella nigricans NBRC 102662.</title>
        <authorList>
            <person name="Wang K."/>
        </authorList>
    </citation>
    <scope>NUCLEOTIDE SEQUENCE [LARGE SCALE GENOMIC DNA]</scope>
    <source>
        <strain evidence="1 2">NBRC 102662</strain>
    </source>
</reference>
<name>A0A2D0N546_FLAN2</name>
<dbReference type="PROSITE" id="PS51257">
    <property type="entry name" value="PROKAR_LIPOPROTEIN"/>
    <property type="match status" value="1"/>
</dbReference>
<dbReference type="OrthoDB" id="1491233at2"/>
<protein>
    <submittedName>
        <fullName evidence="1">Uncharacterized protein</fullName>
    </submittedName>
</protein>
<keyword evidence="2" id="KW-1185">Reference proteome</keyword>
<sequence>MKNLIIAFLVIGGFLSCKSQEDPTTFSEEFLIQIANDPLFIAYQETVHTDAENIVLENYDMEGIGKIFDALPFGTNICLSEEAKEKFSHLKGGELYLENECKRQELVQKLDQKFNYSSFPQDVAFKIVRIYRELNYIQLEERATDLYYRKN</sequence>
<comment type="caution">
    <text evidence="1">The sequence shown here is derived from an EMBL/GenBank/DDBJ whole genome shotgun (WGS) entry which is preliminary data.</text>
</comment>
<dbReference type="RefSeq" id="WP_099152990.1">
    <property type="nucleotide sequence ID" value="NZ_PDUD01000030.1"/>
</dbReference>
<evidence type="ECO:0000313" key="1">
    <source>
        <dbReference type="EMBL" id="PHN03662.1"/>
    </source>
</evidence>
<organism evidence="1 2">
    <name type="scientific">Flavilitoribacter nigricans (strain ATCC 23147 / DSM 23189 / NBRC 102662 / NCIMB 1420 / SS-2)</name>
    <name type="common">Lewinella nigricans</name>
    <dbReference type="NCBI Taxonomy" id="1122177"/>
    <lineage>
        <taxon>Bacteria</taxon>
        <taxon>Pseudomonadati</taxon>
        <taxon>Bacteroidota</taxon>
        <taxon>Saprospiria</taxon>
        <taxon>Saprospirales</taxon>
        <taxon>Lewinellaceae</taxon>
        <taxon>Flavilitoribacter</taxon>
    </lineage>
</organism>
<proteinExistence type="predicted"/>
<dbReference type="EMBL" id="PDUD01000030">
    <property type="protein sequence ID" value="PHN03662.1"/>
    <property type="molecule type" value="Genomic_DNA"/>
</dbReference>
<accession>A0A2D0N546</accession>
<dbReference type="Proteomes" id="UP000223913">
    <property type="component" value="Unassembled WGS sequence"/>
</dbReference>
<gene>
    <name evidence="1" type="ORF">CRP01_25770</name>
</gene>
<evidence type="ECO:0000313" key="2">
    <source>
        <dbReference type="Proteomes" id="UP000223913"/>
    </source>
</evidence>